<keyword evidence="3 9" id="KW-0479">Metal-binding</keyword>
<evidence type="ECO:0000313" key="15">
    <source>
        <dbReference type="Proteomes" id="UP001280581"/>
    </source>
</evidence>
<dbReference type="FunFam" id="3.30.40.10:FF:000569">
    <property type="entry name" value="Chromatin modification-related protein"/>
    <property type="match status" value="1"/>
</dbReference>
<dbReference type="InterPro" id="IPR024610">
    <property type="entry name" value="ING_N_histone-binding"/>
</dbReference>
<proteinExistence type="inferred from homology"/>
<dbReference type="InterPro" id="IPR011011">
    <property type="entry name" value="Znf_FYVE_PHD"/>
</dbReference>
<evidence type="ECO:0000256" key="6">
    <source>
        <dbReference type="ARBA" id="ARBA00022853"/>
    </source>
</evidence>
<feature type="site" description="Histone H3K4me3 binding" evidence="8">
    <location>
        <position position="961"/>
    </location>
</feature>
<feature type="coiled-coil region" evidence="10">
    <location>
        <begin position="122"/>
        <end position="156"/>
    </location>
</feature>
<reference evidence="14 15" key="1">
    <citation type="submission" date="2021-02" db="EMBL/GenBank/DDBJ databases">
        <title>Genome assembly of Pseudopithomyces chartarum.</title>
        <authorList>
            <person name="Jauregui R."/>
            <person name="Singh J."/>
            <person name="Voisey C."/>
        </authorList>
    </citation>
    <scope>NUCLEOTIDE SEQUENCE [LARGE SCALE GENOMIC DNA]</scope>
    <source>
        <strain evidence="14 15">AGR01</strain>
    </source>
</reference>
<evidence type="ECO:0000256" key="4">
    <source>
        <dbReference type="ARBA" id="ARBA00022771"/>
    </source>
</evidence>
<dbReference type="Gene3D" id="3.30.40.10">
    <property type="entry name" value="Zinc/RING finger domain, C3HC4 (zinc finger)"/>
    <property type="match status" value="1"/>
</dbReference>
<dbReference type="Proteomes" id="UP001280581">
    <property type="component" value="Unassembled WGS sequence"/>
</dbReference>
<dbReference type="EMBL" id="WVTA01000005">
    <property type="protein sequence ID" value="KAK3210052.1"/>
    <property type="molecule type" value="Genomic_DNA"/>
</dbReference>
<dbReference type="InterPro" id="IPR001965">
    <property type="entry name" value="Znf_PHD"/>
</dbReference>
<dbReference type="SMART" id="SM01408">
    <property type="entry name" value="ING"/>
    <property type="match status" value="1"/>
</dbReference>
<keyword evidence="15" id="KW-1185">Reference proteome</keyword>
<keyword evidence="5 9" id="KW-0862">Zinc</keyword>
<feature type="binding site" evidence="9">
    <location>
        <position position="975"/>
    </location>
    <ligand>
        <name>Zn(2+)</name>
        <dbReference type="ChEBI" id="CHEBI:29105"/>
        <label>1</label>
    </ligand>
</feature>
<evidence type="ECO:0000256" key="2">
    <source>
        <dbReference type="ARBA" id="ARBA00010210"/>
    </source>
</evidence>
<gene>
    <name evidence="14" type="ORF">GRF29_44g1490491</name>
</gene>
<dbReference type="PANTHER" id="PTHR10333:SF42">
    <property type="entry name" value="INHIBITOR OF GROWTH PROTEIN 5"/>
    <property type="match status" value="1"/>
</dbReference>
<feature type="compositionally biased region" description="Low complexity" evidence="11">
    <location>
        <begin position="644"/>
        <end position="667"/>
    </location>
</feature>
<evidence type="ECO:0000256" key="3">
    <source>
        <dbReference type="ARBA" id="ARBA00022723"/>
    </source>
</evidence>
<dbReference type="GO" id="GO:0033698">
    <property type="term" value="C:Rpd3L complex"/>
    <property type="evidence" value="ECO:0007669"/>
    <property type="project" value="TreeGrafter"/>
</dbReference>
<evidence type="ECO:0000256" key="5">
    <source>
        <dbReference type="ARBA" id="ARBA00022833"/>
    </source>
</evidence>
<evidence type="ECO:0000259" key="13">
    <source>
        <dbReference type="SMART" id="SM01408"/>
    </source>
</evidence>
<feature type="binding site" evidence="9">
    <location>
        <position position="993"/>
    </location>
    <ligand>
        <name>Zn(2+)</name>
        <dbReference type="ChEBI" id="CHEBI:29105"/>
        <label>2</label>
    </ligand>
</feature>
<keyword evidence="4" id="KW-0863">Zinc-finger</keyword>
<dbReference type="GO" id="GO:0008270">
    <property type="term" value="F:zinc ion binding"/>
    <property type="evidence" value="ECO:0007669"/>
    <property type="project" value="UniProtKB-KW"/>
</dbReference>
<feature type="domain" description="Inhibitor of growth protein N-terminal histone-binding" evidence="13">
    <location>
        <begin position="365"/>
        <end position="516"/>
    </location>
</feature>
<dbReference type="AlphaFoldDB" id="A0AAN6RK01"/>
<dbReference type="InterPro" id="IPR028651">
    <property type="entry name" value="ING_fam"/>
</dbReference>
<evidence type="ECO:0000256" key="11">
    <source>
        <dbReference type="SAM" id="MobiDB-lite"/>
    </source>
</evidence>
<feature type="region of interest" description="Disordered" evidence="11">
    <location>
        <begin position="736"/>
        <end position="772"/>
    </location>
</feature>
<evidence type="ECO:0000313" key="14">
    <source>
        <dbReference type="EMBL" id="KAK3210052.1"/>
    </source>
</evidence>
<feature type="region of interest" description="Disordered" evidence="11">
    <location>
        <begin position="585"/>
        <end position="721"/>
    </location>
</feature>
<keyword evidence="10" id="KW-0175">Coiled coil</keyword>
<dbReference type="CDD" id="cd15505">
    <property type="entry name" value="PHD_ING"/>
    <property type="match status" value="1"/>
</dbReference>
<dbReference type="InterPro" id="IPR013083">
    <property type="entry name" value="Znf_RING/FYVE/PHD"/>
</dbReference>
<feature type="site" description="Histone H3K4me3 binding" evidence="8">
    <location>
        <position position="950"/>
    </location>
</feature>
<feature type="compositionally biased region" description="Low complexity" evidence="11">
    <location>
        <begin position="277"/>
        <end position="286"/>
    </location>
</feature>
<keyword evidence="6" id="KW-0156">Chromatin regulator</keyword>
<evidence type="ECO:0000256" key="10">
    <source>
        <dbReference type="SAM" id="Coils"/>
    </source>
</evidence>
<dbReference type="GO" id="GO:0070210">
    <property type="term" value="C:Rpd3L-Expanded complex"/>
    <property type="evidence" value="ECO:0007669"/>
    <property type="project" value="TreeGrafter"/>
</dbReference>
<evidence type="ECO:0000256" key="8">
    <source>
        <dbReference type="PIRSR" id="PIRSR628651-50"/>
    </source>
</evidence>
<dbReference type="GO" id="GO:0006355">
    <property type="term" value="P:regulation of DNA-templated transcription"/>
    <property type="evidence" value="ECO:0007669"/>
    <property type="project" value="TreeGrafter"/>
</dbReference>
<feature type="binding site" evidence="9">
    <location>
        <position position="969"/>
    </location>
    <ligand>
        <name>Zn(2+)</name>
        <dbReference type="ChEBI" id="CHEBI:29105"/>
        <label>2</label>
    </ligand>
</feature>
<feature type="compositionally biased region" description="Basic and acidic residues" evidence="11">
    <location>
        <begin position="591"/>
        <end position="602"/>
    </location>
</feature>
<feature type="binding site" evidence="9">
    <location>
        <position position="953"/>
    </location>
    <ligand>
        <name>Zn(2+)</name>
        <dbReference type="ChEBI" id="CHEBI:29105"/>
        <label>1</label>
    </ligand>
</feature>
<evidence type="ECO:0000256" key="9">
    <source>
        <dbReference type="PIRSR" id="PIRSR628651-51"/>
    </source>
</evidence>
<dbReference type="PANTHER" id="PTHR10333">
    <property type="entry name" value="INHIBITOR OF GROWTH PROTEIN"/>
    <property type="match status" value="1"/>
</dbReference>
<sequence>MFERATGTVMDLAQSFGLGGDKARQSDRLAVENVAHEGYVQPQSKREERGPEEQCIPHAETATGGAARAVDDCNTTLHDNRSSYRHSRSTAKTNLLNGDMLGQYEHGKGALRCTTQVDPNSNLALKERNASLTDECERLKHKYANLKKHCQDLQAKTEKGLLKGQIGALQQQLLSNVEKQSVVSDEQFTREFRWLAATIKTLSREVCLPEAVQLAGLSESASAVLLKNVDKAQWSGRGRKKAVVEAFIWSALITAVFDRGRHGGRWFRRSPLQGSEPLRPSSLRRSIPTPQLPVSCRAQPDAPAMPPAPASRTAGPSAASDRRPTRQGRTTVRPTNYYARTFAGRIGGLEQTPETASHAAGFCPALTHFSQAVDAFPKELIRHFSMFKEVEAKIHDPERSLALMFDEIDHMPVPTKAERRDASDDAMAVDNGLGVGVNGGAMKDPALLWQQLAAIDPLTLAPKEQAHLKKRQAFCRLRMHIVNIIPALEEKLVVLGGAIAAKDKGLARMNNSYAHLDDEVSDEARYGSLTHWAYADKEEKKKGGAHERQRREVASANNLAAAAQHVHDVDSITAKSEARREAMLAKRSRNQHLDSDFDDRPAKKPHKRKAIGTEATSNDARVLGLGITNNGVPSQGKRKKTEKALAAASAAAPPMERSLSGALKAAAGAGGRSGTSPRATPSIEGAASKRKPRAPPAPAQRKHVLPGHSPQPASSPMVGNFTLPKTNVAAIERPTAARARKNSTANSVVSVAPEPPVHRPSSSHSAQQPGSSNVITELEQAAGINRDNASIKGASTPKDTTELPPFETIVATAALKHEDAETQEPEAMEIDIPTPAPVTTRAGRASKTATPIVGTFPEIPMARSRSTRKANNGTGTSNTSSENNSTATGTVSKRGNKKTTAASTGATQSPALEPVQDTKSNPQSSRASSIVPEHESQGAESDEDGDEPRYCYCNQVSFGNMIACDNDSCPREWFHLPCVNLDRAPSGRTKWFCSDECKEAHTKAKTGKSGRPGSSRQ</sequence>
<accession>A0AAN6RK01</accession>
<comment type="similarity">
    <text evidence="2">Belongs to the ING family.</text>
</comment>
<feature type="binding site" evidence="9">
    <location>
        <position position="964"/>
    </location>
    <ligand>
        <name>Zn(2+)</name>
        <dbReference type="ChEBI" id="CHEBI:29105"/>
        <label>2</label>
    </ligand>
</feature>
<comment type="subcellular location">
    <subcellularLocation>
        <location evidence="1">Nucleus</location>
    </subcellularLocation>
</comment>
<feature type="site" description="Histone H3K4me3 binding" evidence="8">
    <location>
        <position position="965"/>
    </location>
</feature>
<evidence type="ECO:0000256" key="7">
    <source>
        <dbReference type="ARBA" id="ARBA00023242"/>
    </source>
</evidence>
<feature type="binding site" evidence="9">
    <location>
        <position position="951"/>
    </location>
    <ligand>
        <name>Zn(2+)</name>
        <dbReference type="ChEBI" id="CHEBI:29105"/>
        <label>1</label>
    </ligand>
</feature>
<comment type="caution">
    <text evidence="14">The sequence shown here is derived from an EMBL/GenBank/DDBJ whole genome shotgun (WGS) entry which is preliminary data.</text>
</comment>
<feature type="domain" description="Zinc finger PHD-type" evidence="12">
    <location>
        <begin position="950"/>
        <end position="997"/>
    </location>
</feature>
<keyword evidence="7" id="KW-0539">Nucleus</keyword>
<feature type="region of interest" description="Disordered" evidence="11">
    <location>
        <begin position="266"/>
        <end position="333"/>
    </location>
</feature>
<dbReference type="GO" id="GO:0006325">
    <property type="term" value="P:chromatin organization"/>
    <property type="evidence" value="ECO:0007669"/>
    <property type="project" value="UniProtKB-KW"/>
</dbReference>
<evidence type="ECO:0008006" key="16">
    <source>
        <dbReference type="Google" id="ProtNLM"/>
    </source>
</evidence>
<protein>
    <recommendedName>
        <fullName evidence="16">PHD-type domain-containing protein</fullName>
    </recommendedName>
</protein>
<dbReference type="SMART" id="SM00249">
    <property type="entry name" value="PHD"/>
    <property type="match status" value="1"/>
</dbReference>
<feature type="site" description="Histone H3K4me3 binding" evidence="8">
    <location>
        <position position="973"/>
    </location>
</feature>
<name>A0AAN6RK01_9PLEO</name>
<feature type="compositionally biased region" description="Polar residues" evidence="11">
    <location>
        <begin position="898"/>
        <end position="910"/>
    </location>
</feature>
<evidence type="ECO:0000259" key="12">
    <source>
        <dbReference type="SMART" id="SM00249"/>
    </source>
</evidence>
<feature type="compositionally biased region" description="Polar residues" evidence="11">
    <location>
        <begin position="917"/>
        <end position="928"/>
    </location>
</feature>
<feature type="compositionally biased region" description="Low complexity" evidence="11">
    <location>
        <begin position="760"/>
        <end position="772"/>
    </location>
</feature>
<evidence type="ECO:0000256" key="1">
    <source>
        <dbReference type="ARBA" id="ARBA00004123"/>
    </source>
</evidence>
<feature type="region of interest" description="Disordered" evidence="11">
    <location>
        <begin position="784"/>
        <end position="947"/>
    </location>
</feature>
<feature type="compositionally biased region" description="Low complexity" evidence="11">
    <location>
        <begin position="871"/>
        <end position="890"/>
    </location>
</feature>
<feature type="binding site" evidence="9">
    <location>
        <position position="978"/>
    </location>
    <ligand>
        <name>Zn(2+)</name>
        <dbReference type="ChEBI" id="CHEBI:29105"/>
        <label>1</label>
    </ligand>
</feature>
<dbReference type="SUPFAM" id="SSF57903">
    <property type="entry name" value="FYVE/PHD zinc finger"/>
    <property type="match status" value="1"/>
</dbReference>
<feature type="binding site" evidence="9">
    <location>
        <position position="997"/>
    </location>
    <ligand>
        <name>Zn(2+)</name>
        <dbReference type="ChEBI" id="CHEBI:29105"/>
        <label>2</label>
    </ligand>
</feature>
<organism evidence="14 15">
    <name type="scientific">Pseudopithomyces chartarum</name>
    <dbReference type="NCBI Taxonomy" id="1892770"/>
    <lineage>
        <taxon>Eukaryota</taxon>
        <taxon>Fungi</taxon>
        <taxon>Dikarya</taxon>
        <taxon>Ascomycota</taxon>
        <taxon>Pezizomycotina</taxon>
        <taxon>Dothideomycetes</taxon>
        <taxon>Pleosporomycetidae</taxon>
        <taxon>Pleosporales</taxon>
        <taxon>Massarineae</taxon>
        <taxon>Didymosphaeriaceae</taxon>
        <taxon>Pseudopithomyces</taxon>
    </lineage>
</organism>